<sequence>ALTKLIKSVAWNDHSEARQAVQILPKWTEIDVDDALELLGPTFDNPAVRAYAVERLRKSDDE</sequence>
<evidence type="ECO:0000313" key="3">
    <source>
        <dbReference type="EMBL" id="KAK5188492.1"/>
    </source>
</evidence>
<protein>
    <submittedName>
        <fullName evidence="3">Phosphatidylinositol (PI) 3-kinase</fullName>
        <ecNumber evidence="3">2.7.1.137</ecNumber>
    </submittedName>
</protein>
<dbReference type="SUPFAM" id="SSF48371">
    <property type="entry name" value="ARM repeat"/>
    <property type="match status" value="1"/>
</dbReference>
<feature type="non-terminal residue" evidence="3">
    <location>
        <position position="62"/>
    </location>
</feature>
<dbReference type="GO" id="GO:0016303">
    <property type="term" value="F:1-phosphatidylinositol-3-kinase activity"/>
    <property type="evidence" value="ECO:0007669"/>
    <property type="project" value="UniProtKB-EC"/>
</dbReference>
<accession>A0ABR0LKH0</accession>
<dbReference type="Proteomes" id="UP001357485">
    <property type="component" value="Unassembled WGS sequence"/>
</dbReference>
<evidence type="ECO:0000313" key="4">
    <source>
        <dbReference type="Proteomes" id="UP001357485"/>
    </source>
</evidence>
<comment type="similarity">
    <text evidence="1">Belongs to the PI3/PI4-kinase family. Type III PI4K subfamily.</text>
</comment>
<dbReference type="EMBL" id="JAVRRA010018350">
    <property type="protein sequence ID" value="KAK5188492.1"/>
    <property type="molecule type" value="Genomic_DNA"/>
</dbReference>
<dbReference type="EC" id="2.7.1.137" evidence="3"/>
<dbReference type="Pfam" id="PF00613">
    <property type="entry name" value="PI3Ka"/>
    <property type="match status" value="1"/>
</dbReference>
<dbReference type="PROSITE" id="PS51545">
    <property type="entry name" value="PIK_HELICAL"/>
    <property type="match status" value="1"/>
</dbReference>
<gene>
    <name evidence="3" type="primary">VPS34_3</name>
    <name evidence="3" type="ORF">LTR16_008286</name>
</gene>
<dbReference type="Gene3D" id="1.25.40.70">
    <property type="entry name" value="Phosphatidylinositol 3-kinase, accessory domain (PIK)"/>
    <property type="match status" value="1"/>
</dbReference>
<keyword evidence="3" id="KW-0808">Transferase</keyword>
<proteinExistence type="inferred from homology"/>
<feature type="domain" description="PIK helical" evidence="2">
    <location>
        <begin position="1"/>
        <end position="62"/>
    </location>
</feature>
<evidence type="ECO:0000256" key="1">
    <source>
        <dbReference type="ARBA" id="ARBA00006209"/>
    </source>
</evidence>
<keyword evidence="4" id="KW-1185">Reference proteome</keyword>
<dbReference type="InterPro" id="IPR042236">
    <property type="entry name" value="PI3K_accessory_sf"/>
</dbReference>
<dbReference type="InterPro" id="IPR016024">
    <property type="entry name" value="ARM-type_fold"/>
</dbReference>
<feature type="non-terminal residue" evidence="3">
    <location>
        <position position="1"/>
    </location>
</feature>
<reference evidence="3 4" key="1">
    <citation type="submission" date="2023-08" db="EMBL/GenBank/DDBJ databases">
        <title>Black Yeasts Isolated from many extreme environments.</title>
        <authorList>
            <person name="Coleine C."/>
            <person name="Stajich J.E."/>
            <person name="Selbmann L."/>
        </authorList>
    </citation>
    <scope>NUCLEOTIDE SEQUENCE [LARGE SCALE GENOMIC DNA]</scope>
    <source>
        <strain evidence="3 4">CCFEE 536</strain>
    </source>
</reference>
<dbReference type="InterPro" id="IPR001263">
    <property type="entry name" value="PI3K_accessory_dom"/>
</dbReference>
<comment type="caution">
    <text evidence="3">The sequence shown here is derived from an EMBL/GenBank/DDBJ whole genome shotgun (WGS) entry which is preliminary data.</text>
</comment>
<evidence type="ECO:0000259" key="2">
    <source>
        <dbReference type="PROSITE" id="PS51545"/>
    </source>
</evidence>
<organism evidence="3 4">
    <name type="scientific">Cryomyces antarcticus</name>
    <dbReference type="NCBI Taxonomy" id="329879"/>
    <lineage>
        <taxon>Eukaryota</taxon>
        <taxon>Fungi</taxon>
        <taxon>Dikarya</taxon>
        <taxon>Ascomycota</taxon>
        <taxon>Pezizomycotina</taxon>
        <taxon>Dothideomycetes</taxon>
        <taxon>Dothideomycetes incertae sedis</taxon>
        <taxon>Cryomyces</taxon>
    </lineage>
</organism>
<name>A0ABR0LKH0_9PEZI</name>